<evidence type="ECO:0000313" key="1">
    <source>
        <dbReference type="EMBL" id="SFK59913.1"/>
    </source>
</evidence>
<evidence type="ECO:0000313" key="2">
    <source>
        <dbReference type="Proteomes" id="UP000198924"/>
    </source>
</evidence>
<gene>
    <name evidence="1" type="ORF">SAMN04488079_1167</name>
</gene>
<dbReference type="RefSeq" id="WP_091715119.1">
    <property type="nucleotide sequence ID" value="NZ_FOSH01000016.1"/>
</dbReference>
<organism evidence="1 2">
    <name type="scientific">Methylophaga sulfidovorans</name>
    <dbReference type="NCBI Taxonomy" id="45496"/>
    <lineage>
        <taxon>Bacteria</taxon>
        <taxon>Pseudomonadati</taxon>
        <taxon>Pseudomonadota</taxon>
        <taxon>Gammaproteobacteria</taxon>
        <taxon>Thiotrichales</taxon>
        <taxon>Piscirickettsiaceae</taxon>
        <taxon>Methylophaga</taxon>
    </lineage>
</organism>
<protein>
    <submittedName>
        <fullName evidence="1">Uncharacterized protein</fullName>
    </submittedName>
</protein>
<sequence>MSKKNSQDMIVEFTPLEKIEALYTELLEWYGEADSKELRVAAKLLLVALEKFSIHGGNNWHELVTEYIDILRKDPKKFQKIIEANRGELKEKKSNTHYH</sequence>
<dbReference type="OrthoDB" id="5609325at2"/>
<dbReference type="AlphaFoldDB" id="A0A1I4AUD9"/>
<keyword evidence="2" id="KW-1185">Reference proteome</keyword>
<name>A0A1I4AUD9_9GAMM</name>
<dbReference type="Proteomes" id="UP000198924">
    <property type="component" value="Unassembled WGS sequence"/>
</dbReference>
<reference evidence="2" key="1">
    <citation type="submission" date="2016-10" db="EMBL/GenBank/DDBJ databases">
        <authorList>
            <person name="Varghese N."/>
            <person name="Submissions S."/>
        </authorList>
    </citation>
    <scope>NUCLEOTIDE SEQUENCE [LARGE SCALE GENOMIC DNA]</scope>
    <source>
        <strain evidence="2">DSM 11578</strain>
    </source>
</reference>
<proteinExistence type="predicted"/>
<accession>A0A1I4AUD9</accession>
<dbReference type="EMBL" id="FOSH01000016">
    <property type="protein sequence ID" value="SFK59913.1"/>
    <property type="molecule type" value="Genomic_DNA"/>
</dbReference>